<sequence length="112" mass="11719">MPKYLILVFRDEQVEQAGFGEAVSPDYLAFMDRRAGALLGGAALEPTSSATSVRADGSGGFVITDGPFAESKEALGGYYLIEAADLDEALAIAKEVPAPRGGVEVRPVWAVS</sequence>
<proteinExistence type="inferred from homology"/>
<comment type="similarity">
    <text evidence="1">Belongs to the YciI family.</text>
</comment>
<dbReference type="Proteomes" id="UP000307380">
    <property type="component" value="Unassembled WGS sequence"/>
</dbReference>
<dbReference type="InterPro" id="IPR011008">
    <property type="entry name" value="Dimeric_a/b-barrel"/>
</dbReference>
<dbReference type="SUPFAM" id="SSF54909">
    <property type="entry name" value="Dimeric alpha+beta barrel"/>
    <property type="match status" value="1"/>
</dbReference>
<protein>
    <recommendedName>
        <fullName evidence="2">YCII-related domain-containing protein</fullName>
    </recommendedName>
</protein>
<dbReference type="EMBL" id="SSSN01000005">
    <property type="protein sequence ID" value="THG34355.1"/>
    <property type="molecule type" value="Genomic_DNA"/>
</dbReference>
<dbReference type="PANTHER" id="PTHR35174:SF3">
    <property type="entry name" value="BLL7171 PROTEIN"/>
    <property type="match status" value="1"/>
</dbReference>
<feature type="domain" description="YCII-related" evidence="2">
    <location>
        <begin position="4"/>
        <end position="110"/>
    </location>
</feature>
<dbReference type="InterPro" id="IPR005545">
    <property type="entry name" value="YCII"/>
</dbReference>
<organism evidence="3 4">
    <name type="scientific">Orlajensenia flava</name>
    <dbReference type="NCBI Taxonomy" id="2565934"/>
    <lineage>
        <taxon>Bacteria</taxon>
        <taxon>Bacillati</taxon>
        <taxon>Actinomycetota</taxon>
        <taxon>Actinomycetes</taxon>
        <taxon>Micrococcales</taxon>
        <taxon>Microbacteriaceae</taxon>
        <taxon>Orlajensenia</taxon>
    </lineage>
</organism>
<name>A0A4S4FWN7_9MICO</name>
<dbReference type="OrthoDB" id="3782166at2"/>
<evidence type="ECO:0000313" key="4">
    <source>
        <dbReference type="Proteomes" id="UP000307380"/>
    </source>
</evidence>
<dbReference type="RefSeq" id="WP_136424153.1">
    <property type="nucleotide sequence ID" value="NZ_SSSN01000005.1"/>
</dbReference>
<dbReference type="Pfam" id="PF03795">
    <property type="entry name" value="YCII"/>
    <property type="match status" value="1"/>
</dbReference>
<dbReference type="AlphaFoldDB" id="A0A4S4FWN7"/>
<evidence type="ECO:0000256" key="1">
    <source>
        <dbReference type="ARBA" id="ARBA00007689"/>
    </source>
</evidence>
<accession>A0A4S4FWN7</accession>
<evidence type="ECO:0000259" key="2">
    <source>
        <dbReference type="Pfam" id="PF03795"/>
    </source>
</evidence>
<keyword evidence="4" id="KW-1185">Reference proteome</keyword>
<comment type="caution">
    <text evidence="3">The sequence shown here is derived from an EMBL/GenBank/DDBJ whole genome shotgun (WGS) entry which is preliminary data.</text>
</comment>
<dbReference type="PANTHER" id="PTHR35174">
    <property type="entry name" value="BLL7171 PROTEIN-RELATED"/>
    <property type="match status" value="1"/>
</dbReference>
<gene>
    <name evidence="3" type="ORF">E6C70_08770</name>
</gene>
<dbReference type="Gene3D" id="3.30.70.1060">
    <property type="entry name" value="Dimeric alpha+beta barrel"/>
    <property type="match status" value="1"/>
</dbReference>
<reference evidence="3 4" key="1">
    <citation type="submission" date="2019-04" db="EMBL/GenBank/DDBJ databases">
        <authorList>
            <person name="Jiang L."/>
        </authorList>
    </citation>
    <scope>NUCLEOTIDE SEQUENCE [LARGE SCALE GENOMIC DNA]</scope>
    <source>
        <strain evidence="3 4">YIM 131861</strain>
    </source>
</reference>
<evidence type="ECO:0000313" key="3">
    <source>
        <dbReference type="EMBL" id="THG34355.1"/>
    </source>
</evidence>